<feature type="domain" description="G-protein coupled receptors family 1 profile" evidence="6">
    <location>
        <begin position="45"/>
        <end position="166"/>
    </location>
</feature>
<evidence type="ECO:0000256" key="4">
    <source>
        <dbReference type="ARBA" id="ARBA00023136"/>
    </source>
</evidence>
<sequence length="225" mass="24630">MNTSFPLSSNSQSTSNVSAGGPLGKGDVAIWFCITLLTTLIGAIGCACIIGIIVSAKDFWRGSNILIVHYFLFHLFICSINTPVLLYMVLSKVYLQVPLGLICPVVHFVHLLIQQASHWAGTVLFLHRLAALRLPYNYSCLTKKFPLFLMVLIPWAISLSITIPFLDGTFGRMRLLPSGRCAVGMTDPALTIINIALGTYLPFGSSNVRGSEPNFSDSPNWRVLV</sequence>
<evidence type="ECO:0000256" key="1">
    <source>
        <dbReference type="ARBA" id="ARBA00004370"/>
    </source>
</evidence>
<keyword evidence="2 5" id="KW-0812">Transmembrane</keyword>
<comment type="caution">
    <text evidence="7">The sequence shown here is derived from an EMBL/GenBank/DDBJ whole genome shotgun (WGS) entry which is preliminary data.</text>
</comment>
<dbReference type="PROSITE" id="PS50262">
    <property type="entry name" value="G_PROTEIN_RECEP_F1_2"/>
    <property type="match status" value="1"/>
</dbReference>
<feature type="transmembrane region" description="Helical" evidence="5">
    <location>
        <begin position="148"/>
        <end position="166"/>
    </location>
</feature>
<keyword evidence="3 5" id="KW-1133">Transmembrane helix</keyword>
<evidence type="ECO:0000256" key="5">
    <source>
        <dbReference type="SAM" id="Phobius"/>
    </source>
</evidence>
<gene>
    <name evidence="7" type="primary">RvY_01509-1</name>
    <name evidence="7" type="synonym">RvY_01509.1</name>
    <name evidence="7" type="ORF">RvY_01509</name>
</gene>
<organism evidence="7 8">
    <name type="scientific">Ramazzottius varieornatus</name>
    <name type="common">Water bear</name>
    <name type="synonym">Tardigrade</name>
    <dbReference type="NCBI Taxonomy" id="947166"/>
    <lineage>
        <taxon>Eukaryota</taxon>
        <taxon>Metazoa</taxon>
        <taxon>Ecdysozoa</taxon>
        <taxon>Tardigrada</taxon>
        <taxon>Eutardigrada</taxon>
        <taxon>Parachela</taxon>
        <taxon>Hypsibioidea</taxon>
        <taxon>Ramazzottiidae</taxon>
        <taxon>Ramazzottius</taxon>
    </lineage>
</organism>
<dbReference type="InterPro" id="IPR017452">
    <property type="entry name" value="GPCR_Rhodpsn_7TM"/>
</dbReference>
<comment type="subcellular location">
    <subcellularLocation>
        <location evidence="1">Membrane</location>
    </subcellularLocation>
</comment>
<dbReference type="SUPFAM" id="SSF81321">
    <property type="entry name" value="Family A G protein-coupled receptor-like"/>
    <property type="match status" value="1"/>
</dbReference>
<keyword evidence="8" id="KW-1185">Reference proteome</keyword>
<evidence type="ECO:0000256" key="2">
    <source>
        <dbReference type="ARBA" id="ARBA00022692"/>
    </source>
</evidence>
<reference evidence="7 8" key="1">
    <citation type="journal article" date="2016" name="Nat. Commun.">
        <title>Extremotolerant tardigrade genome and improved radiotolerance of human cultured cells by tardigrade-unique protein.</title>
        <authorList>
            <person name="Hashimoto T."/>
            <person name="Horikawa D.D."/>
            <person name="Saito Y."/>
            <person name="Kuwahara H."/>
            <person name="Kozuka-Hata H."/>
            <person name="Shin-I T."/>
            <person name="Minakuchi Y."/>
            <person name="Ohishi K."/>
            <person name="Motoyama A."/>
            <person name="Aizu T."/>
            <person name="Enomoto A."/>
            <person name="Kondo K."/>
            <person name="Tanaka S."/>
            <person name="Hara Y."/>
            <person name="Koshikawa S."/>
            <person name="Sagara H."/>
            <person name="Miura T."/>
            <person name="Yokobori S."/>
            <person name="Miyagawa K."/>
            <person name="Suzuki Y."/>
            <person name="Kubo T."/>
            <person name="Oyama M."/>
            <person name="Kohara Y."/>
            <person name="Fujiyama A."/>
            <person name="Arakawa K."/>
            <person name="Katayama T."/>
            <person name="Toyoda A."/>
            <person name="Kunieda T."/>
        </authorList>
    </citation>
    <scope>NUCLEOTIDE SEQUENCE [LARGE SCALE GENOMIC DNA]</scope>
    <source>
        <strain evidence="7 8">YOKOZUNA-1</strain>
    </source>
</reference>
<name>A0A1D1UHF5_RAMVA</name>
<evidence type="ECO:0000259" key="6">
    <source>
        <dbReference type="PROSITE" id="PS50262"/>
    </source>
</evidence>
<dbReference type="Proteomes" id="UP000186922">
    <property type="component" value="Unassembled WGS sequence"/>
</dbReference>
<evidence type="ECO:0000313" key="7">
    <source>
        <dbReference type="EMBL" id="GAU88891.1"/>
    </source>
</evidence>
<dbReference type="GO" id="GO:0016020">
    <property type="term" value="C:membrane"/>
    <property type="evidence" value="ECO:0007669"/>
    <property type="project" value="UniProtKB-SubCell"/>
</dbReference>
<dbReference type="EMBL" id="BDGG01000001">
    <property type="protein sequence ID" value="GAU88891.1"/>
    <property type="molecule type" value="Genomic_DNA"/>
</dbReference>
<dbReference type="Gene3D" id="1.20.1070.10">
    <property type="entry name" value="Rhodopsin 7-helix transmembrane proteins"/>
    <property type="match status" value="1"/>
</dbReference>
<protein>
    <recommendedName>
        <fullName evidence="6">G-protein coupled receptors family 1 profile domain-containing protein</fullName>
    </recommendedName>
</protein>
<evidence type="ECO:0000256" key="3">
    <source>
        <dbReference type="ARBA" id="ARBA00022989"/>
    </source>
</evidence>
<evidence type="ECO:0000313" key="8">
    <source>
        <dbReference type="Proteomes" id="UP000186922"/>
    </source>
</evidence>
<feature type="transmembrane region" description="Helical" evidence="5">
    <location>
        <begin position="28"/>
        <end position="54"/>
    </location>
</feature>
<keyword evidence="4 5" id="KW-0472">Membrane</keyword>
<accession>A0A1D1UHF5</accession>
<dbReference type="AlphaFoldDB" id="A0A1D1UHF5"/>
<feature type="transmembrane region" description="Helical" evidence="5">
    <location>
        <begin position="66"/>
        <end position="87"/>
    </location>
</feature>
<proteinExistence type="predicted"/>